<dbReference type="GO" id="GO:0048219">
    <property type="term" value="P:inter-Golgi cisterna vesicle-mediated transport"/>
    <property type="evidence" value="ECO:0007669"/>
    <property type="project" value="TreeGrafter"/>
</dbReference>
<keyword evidence="4" id="KW-0813">Transport</keyword>
<comment type="subcellular location">
    <subcellularLocation>
        <location evidence="1">Golgi apparatus membrane</location>
        <topology evidence="1">Single-pass type IV membrane protein</topology>
    </subcellularLocation>
</comment>
<gene>
    <name evidence="11" type="ORF">TCAL_09915</name>
</gene>
<dbReference type="GO" id="GO:0015031">
    <property type="term" value="P:protein transport"/>
    <property type="evidence" value="ECO:0007669"/>
    <property type="project" value="UniProtKB-KW"/>
</dbReference>
<comment type="similarity">
    <text evidence="2">Belongs to the GOSR1 family.</text>
</comment>
<dbReference type="EMBL" id="VCGU01000007">
    <property type="protein sequence ID" value="TRY73620.1"/>
    <property type="molecule type" value="Genomic_DNA"/>
</dbReference>
<reference evidence="11 12" key="1">
    <citation type="journal article" date="2018" name="Nat. Ecol. Evol.">
        <title>Genomic signatures of mitonuclear coevolution across populations of Tigriopus californicus.</title>
        <authorList>
            <person name="Barreto F.S."/>
            <person name="Watson E.T."/>
            <person name="Lima T.G."/>
            <person name="Willett C.S."/>
            <person name="Edmands S."/>
            <person name="Li W."/>
            <person name="Burton R.S."/>
        </authorList>
    </citation>
    <scope>NUCLEOTIDE SEQUENCE [LARGE SCALE GENOMIC DNA]</scope>
    <source>
        <strain evidence="11 12">San Diego</strain>
    </source>
</reference>
<dbReference type="GO" id="GO:0031201">
    <property type="term" value="C:SNARE complex"/>
    <property type="evidence" value="ECO:0007669"/>
    <property type="project" value="TreeGrafter"/>
</dbReference>
<evidence type="ECO:0000256" key="8">
    <source>
        <dbReference type="ARBA" id="ARBA00023034"/>
    </source>
</evidence>
<keyword evidence="9 10" id="KW-0472">Membrane</keyword>
<evidence type="ECO:0000256" key="5">
    <source>
        <dbReference type="ARBA" id="ARBA00022692"/>
    </source>
</evidence>
<keyword evidence="7 10" id="KW-1133">Transmembrane helix</keyword>
<sequence>MSSDLAAGWLDFDINSDVFSSTGRPVRSHLDRFPPLNIGSMMTASTSPGLKGPGGSWEQLRKEARQLENQIDVKLVSLSKLGSSLSSSTALSASSDKAPLLDDSQNLVGDASAEVADLLARLAQVNEGMADFAAHQSQSAAIHHTLQRHRDILLDYRQEFNKTKANLEAIAEREDLLSSVHRDINDYRKGVADGGTGRSNKRMDLLLKETESARNSERLIDDQINIAIESRETLVSQRVAFKAIQTKLNDIANRFPVINSLVQKINIRKRRDTLILGLVIGLCLTFLIWYAFW</sequence>
<evidence type="ECO:0000256" key="2">
    <source>
        <dbReference type="ARBA" id="ARBA00008473"/>
    </source>
</evidence>
<keyword evidence="6" id="KW-0653">Protein transport</keyword>
<dbReference type="PANTHER" id="PTHR21094:SF2">
    <property type="entry name" value="GOLGI SNAP RECEPTOR COMPLEX MEMBER 1"/>
    <property type="match status" value="1"/>
</dbReference>
<dbReference type="GO" id="GO:0005801">
    <property type="term" value="C:cis-Golgi network"/>
    <property type="evidence" value="ECO:0007669"/>
    <property type="project" value="InterPro"/>
</dbReference>
<dbReference type="GO" id="GO:0006906">
    <property type="term" value="P:vesicle fusion"/>
    <property type="evidence" value="ECO:0007669"/>
    <property type="project" value="TreeGrafter"/>
</dbReference>
<dbReference type="GO" id="GO:0000139">
    <property type="term" value="C:Golgi membrane"/>
    <property type="evidence" value="ECO:0007669"/>
    <property type="project" value="UniProtKB-SubCell"/>
</dbReference>
<feature type="transmembrane region" description="Helical" evidence="10">
    <location>
        <begin position="273"/>
        <end position="292"/>
    </location>
</feature>
<comment type="caution">
    <text evidence="11">The sequence shown here is derived from an EMBL/GenBank/DDBJ whole genome shotgun (WGS) entry which is preliminary data.</text>
</comment>
<evidence type="ECO:0000256" key="6">
    <source>
        <dbReference type="ARBA" id="ARBA00022927"/>
    </source>
</evidence>
<dbReference type="STRING" id="6832.A0A553P7J8"/>
<name>A0A553P7J8_TIGCA</name>
<accession>A0A553P7J8</accession>
<dbReference type="GO" id="GO:0005484">
    <property type="term" value="F:SNAP receptor activity"/>
    <property type="evidence" value="ECO:0007669"/>
    <property type="project" value="TreeGrafter"/>
</dbReference>
<evidence type="ECO:0000256" key="4">
    <source>
        <dbReference type="ARBA" id="ARBA00022448"/>
    </source>
</evidence>
<evidence type="ECO:0000256" key="9">
    <source>
        <dbReference type="ARBA" id="ARBA00023136"/>
    </source>
</evidence>
<evidence type="ECO:0000256" key="3">
    <source>
        <dbReference type="ARBA" id="ARBA00015612"/>
    </source>
</evidence>
<dbReference type="InterPro" id="IPR023601">
    <property type="entry name" value="Golgi_SNAP_su1"/>
</dbReference>
<dbReference type="GO" id="GO:0005797">
    <property type="term" value="C:Golgi medial cisterna"/>
    <property type="evidence" value="ECO:0007669"/>
    <property type="project" value="TreeGrafter"/>
</dbReference>
<dbReference type="GO" id="GO:0006888">
    <property type="term" value="P:endoplasmic reticulum to Golgi vesicle-mediated transport"/>
    <property type="evidence" value="ECO:0007669"/>
    <property type="project" value="InterPro"/>
</dbReference>
<evidence type="ECO:0000256" key="1">
    <source>
        <dbReference type="ARBA" id="ARBA00004409"/>
    </source>
</evidence>
<evidence type="ECO:0000256" key="7">
    <source>
        <dbReference type="ARBA" id="ARBA00022989"/>
    </source>
</evidence>
<keyword evidence="12" id="KW-1185">Reference proteome</keyword>
<dbReference type="OMA" id="EILRDYC"/>
<keyword evidence="8" id="KW-0333">Golgi apparatus</keyword>
<protein>
    <recommendedName>
        <fullName evidence="3">Golgi SNAP receptor complex member 1</fullName>
    </recommendedName>
</protein>
<organism evidence="11 12">
    <name type="scientific">Tigriopus californicus</name>
    <name type="common">Marine copepod</name>
    <dbReference type="NCBI Taxonomy" id="6832"/>
    <lineage>
        <taxon>Eukaryota</taxon>
        <taxon>Metazoa</taxon>
        <taxon>Ecdysozoa</taxon>
        <taxon>Arthropoda</taxon>
        <taxon>Crustacea</taxon>
        <taxon>Multicrustacea</taxon>
        <taxon>Hexanauplia</taxon>
        <taxon>Copepoda</taxon>
        <taxon>Harpacticoida</taxon>
        <taxon>Harpacticidae</taxon>
        <taxon>Tigriopus</taxon>
    </lineage>
</organism>
<evidence type="ECO:0000313" key="11">
    <source>
        <dbReference type="EMBL" id="TRY73620.1"/>
    </source>
</evidence>
<dbReference type="Proteomes" id="UP000318571">
    <property type="component" value="Chromosome 3"/>
</dbReference>
<keyword evidence="5 10" id="KW-0812">Transmembrane</keyword>
<evidence type="ECO:0000313" key="12">
    <source>
        <dbReference type="Proteomes" id="UP000318571"/>
    </source>
</evidence>
<dbReference type="CDD" id="cd15864">
    <property type="entry name" value="SNARE_GS28"/>
    <property type="match status" value="1"/>
</dbReference>
<dbReference type="AlphaFoldDB" id="A0A553P7J8"/>
<dbReference type="PANTHER" id="PTHR21094">
    <property type="entry name" value="GOS-28 SNARE- RELATED"/>
    <property type="match status" value="1"/>
</dbReference>
<evidence type="ECO:0000256" key="10">
    <source>
        <dbReference type="SAM" id="Phobius"/>
    </source>
</evidence>
<dbReference type="Pfam" id="PF12352">
    <property type="entry name" value="V-SNARE_C"/>
    <property type="match status" value="1"/>
</dbReference>
<proteinExistence type="inferred from homology"/>